<dbReference type="PANTHER" id="PTHR30336">
    <property type="entry name" value="INNER MEMBRANE PROTEIN, PROBABLE PERMEASE"/>
    <property type="match status" value="1"/>
</dbReference>
<dbReference type="EMBL" id="JBHSKD010000029">
    <property type="protein sequence ID" value="MFC5179566.1"/>
    <property type="molecule type" value="Genomic_DNA"/>
</dbReference>
<dbReference type="Proteomes" id="UP001596087">
    <property type="component" value="Unassembled WGS sequence"/>
</dbReference>
<dbReference type="Gene3D" id="3.40.50.620">
    <property type="entry name" value="HUPs"/>
    <property type="match status" value="1"/>
</dbReference>
<dbReference type="InterPro" id="IPR051599">
    <property type="entry name" value="Cell_Envelope_Assoc"/>
</dbReference>
<dbReference type="Gene3D" id="1.10.3620.10">
    <property type="entry name" value="YdcF like domain"/>
    <property type="match status" value="1"/>
</dbReference>
<name>A0ABW0BQJ1_9ACTN</name>
<dbReference type="InterPro" id="IPR014729">
    <property type="entry name" value="Rossmann-like_a/b/a_fold"/>
</dbReference>
<dbReference type="RefSeq" id="WP_378593849.1">
    <property type="nucleotide sequence ID" value="NZ_JBHSKD010000029.1"/>
</dbReference>
<dbReference type="Pfam" id="PF02698">
    <property type="entry name" value="DUF218"/>
    <property type="match status" value="1"/>
</dbReference>
<gene>
    <name evidence="2" type="ORF">ACFPGP_23035</name>
</gene>
<dbReference type="PANTHER" id="PTHR30336:SF20">
    <property type="entry name" value="DUF218 DOMAIN-CONTAINING PROTEIN"/>
    <property type="match status" value="1"/>
</dbReference>
<evidence type="ECO:0000259" key="1">
    <source>
        <dbReference type="Pfam" id="PF02698"/>
    </source>
</evidence>
<organism evidence="2 3">
    <name type="scientific">Nocardioides taihuensis</name>
    <dbReference type="NCBI Taxonomy" id="1835606"/>
    <lineage>
        <taxon>Bacteria</taxon>
        <taxon>Bacillati</taxon>
        <taxon>Actinomycetota</taxon>
        <taxon>Actinomycetes</taxon>
        <taxon>Propionibacteriales</taxon>
        <taxon>Nocardioidaceae</taxon>
        <taxon>Nocardioides</taxon>
    </lineage>
</organism>
<dbReference type="CDD" id="cd06259">
    <property type="entry name" value="YdcF-like"/>
    <property type="match status" value="1"/>
</dbReference>
<sequence length="245" mass="25910">MTTPAGDADLATIGRWLARRDPLVGRYDVLVLCGSAVLDCLDVVARAVHDGLAGSVLVTGGVGHSTPHLVEALRAHPSYADAATAGRPEAAVLAELLVGRLGVPAAAVTTEERSTNCGENAAFSLQVLARRPEVRRALLVQDPTMQRRTHASFDHHQRDAPRPVEVASHAPFVPVVEHDGVGPGGGGAPAWSRERFASLAVGEVRRLRDDADGYGPRGAGFLGHVDVPSDVLAAYARLRRDTPRR</sequence>
<protein>
    <submittedName>
        <fullName evidence="2">YdcF family protein</fullName>
    </submittedName>
</protein>
<keyword evidence="3" id="KW-1185">Reference proteome</keyword>
<proteinExistence type="predicted"/>
<feature type="domain" description="DUF218" evidence="1">
    <location>
        <begin position="31"/>
        <end position="166"/>
    </location>
</feature>
<evidence type="ECO:0000313" key="2">
    <source>
        <dbReference type="EMBL" id="MFC5179566.1"/>
    </source>
</evidence>
<evidence type="ECO:0000313" key="3">
    <source>
        <dbReference type="Proteomes" id="UP001596087"/>
    </source>
</evidence>
<accession>A0ABW0BQJ1</accession>
<dbReference type="InterPro" id="IPR003848">
    <property type="entry name" value="DUF218"/>
</dbReference>
<reference evidence="3" key="1">
    <citation type="journal article" date="2019" name="Int. J. Syst. Evol. Microbiol.">
        <title>The Global Catalogue of Microorganisms (GCM) 10K type strain sequencing project: providing services to taxonomists for standard genome sequencing and annotation.</title>
        <authorList>
            <consortium name="The Broad Institute Genomics Platform"/>
            <consortium name="The Broad Institute Genome Sequencing Center for Infectious Disease"/>
            <person name="Wu L."/>
            <person name="Ma J."/>
        </authorList>
    </citation>
    <scope>NUCLEOTIDE SEQUENCE [LARGE SCALE GENOMIC DNA]</scope>
    <source>
        <strain evidence="3">DFY41</strain>
    </source>
</reference>
<comment type="caution">
    <text evidence="2">The sequence shown here is derived from an EMBL/GenBank/DDBJ whole genome shotgun (WGS) entry which is preliminary data.</text>
</comment>